<dbReference type="Proteomes" id="UP000265180">
    <property type="component" value="Chromosome 23"/>
</dbReference>
<reference evidence="2" key="4">
    <citation type="submission" date="2025-09" db="UniProtKB">
        <authorList>
            <consortium name="Ensembl"/>
        </authorList>
    </citation>
    <scope>IDENTIFICATION</scope>
    <source>
        <strain evidence="2">HNI</strain>
    </source>
</reference>
<dbReference type="AlphaFoldDB" id="A0A3P9KWG0"/>
<name>A0A3P9KWG0_ORYLA</name>
<feature type="region of interest" description="Disordered" evidence="1">
    <location>
        <begin position="1"/>
        <end position="20"/>
    </location>
</feature>
<evidence type="ECO:0000313" key="2">
    <source>
        <dbReference type="Ensembl" id="ENSORLP00020012810.1"/>
    </source>
</evidence>
<dbReference type="Ensembl" id="ENSORLT00020020087.1">
    <property type="protein sequence ID" value="ENSORLP00020012810.1"/>
    <property type="gene ID" value="ENSORLG00020013738.1"/>
</dbReference>
<reference evidence="2 3" key="2">
    <citation type="submission" date="2017-04" db="EMBL/GenBank/DDBJ databases">
        <title>CpG methylation of centromeres and impact of large insertions on vertebrate speciation.</title>
        <authorList>
            <person name="Ichikawa K."/>
            <person name="Yoshimura J."/>
            <person name="Morishita S."/>
        </authorList>
    </citation>
    <scope>NUCLEOTIDE SEQUENCE</scope>
    <source>
        <strain evidence="2 3">HNI</strain>
    </source>
</reference>
<sequence length="71" mass="8206">MEREAEFHIRQTPHSYGHESAAQRYSATRIQAGFGPERPTGNSLTWQCWNDLKSLHVLCKEILTRFSIFGI</sequence>
<organism evidence="2 3">
    <name type="scientific">Oryzias latipes</name>
    <name type="common">Japanese rice fish</name>
    <name type="synonym">Japanese killifish</name>
    <dbReference type="NCBI Taxonomy" id="8090"/>
    <lineage>
        <taxon>Eukaryota</taxon>
        <taxon>Metazoa</taxon>
        <taxon>Chordata</taxon>
        <taxon>Craniata</taxon>
        <taxon>Vertebrata</taxon>
        <taxon>Euteleostomi</taxon>
        <taxon>Actinopterygii</taxon>
        <taxon>Neopterygii</taxon>
        <taxon>Teleostei</taxon>
        <taxon>Neoteleostei</taxon>
        <taxon>Acanthomorphata</taxon>
        <taxon>Ovalentaria</taxon>
        <taxon>Atherinomorphae</taxon>
        <taxon>Beloniformes</taxon>
        <taxon>Adrianichthyidae</taxon>
        <taxon>Oryziinae</taxon>
        <taxon>Oryzias</taxon>
    </lineage>
</organism>
<reference key="1">
    <citation type="journal article" date="2007" name="Nature">
        <title>The medaka draft genome and insights into vertebrate genome evolution.</title>
        <authorList>
            <person name="Kasahara M."/>
            <person name="Naruse K."/>
            <person name="Sasaki S."/>
            <person name="Nakatani Y."/>
            <person name="Qu W."/>
            <person name="Ahsan B."/>
            <person name="Yamada T."/>
            <person name="Nagayasu Y."/>
            <person name="Doi K."/>
            <person name="Kasai Y."/>
            <person name="Jindo T."/>
            <person name="Kobayashi D."/>
            <person name="Shimada A."/>
            <person name="Toyoda A."/>
            <person name="Kuroki Y."/>
            <person name="Fujiyama A."/>
            <person name="Sasaki T."/>
            <person name="Shimizu A."/>
            <person name="Asakawa S."/>
            <person name="Shimizu N."/>
            <person name="Hashimoto S."/>
            <person name="Yang J."/>
            <person name="Lee Y."/>
            <person name="Matsushima K."/>
            <person name="Sugano S."/>
            <person name="Sakaizumi M."/>
            <person name="Narita T."/>
            <person name="Ohishi K."/>
            <person name="Haga S."/>
            <person name="Ohta F."/>
            <person name="Nomoto H."/>
            <person name="Nogata K."/>
            <person name="Morishita T."/>
            <person name="Endo T."/>
            <person name="Shin-I T."/>
            <person name="Takeda H."/>
            <person name="Morishita S."/>
            <person name="Kohara Y."/>
        </authorList>
    </citation>
    <scope>NUCLEOTIDE SEQUENCE [LARGE SCALE GENOMIC DNA]</scope>
    <source>
        <strain>Hd-rR</strain>
    </source>
</reference>
<protein>
    <submittedName>
        <fullName evidence="2">Uncharacterized protein</fullName>
    </submittedName>
</protein>
<evidence type="ECO:0000313" key="3">
    <source>
        <dbReference type="Proteomes" id="UP000265180"/>
    </source>
</evidence>
<evidence type="ECO:0000256" key="1">
    <source>
        <dbReference type="SAM" id="MobiDB-lite"/>
    </source>
</evidence>
<accession>A0A3P9KWG0</accession>
<reference evidence="2" key="3">
    <citation type="submission" date="2025-08" db="UniProtKB">
        <authorList>
            <consortium name="Ensembl"/>
        </authorList>
    </citation>
    <scope>IDENTIFICATION</scope>
    <source>
        <strain evidence="2">HNI</strain>
    </source>
</reference>
<proteinExistence type="predicted"/>